<reference evidence="2 3" key="1">
    <citation type="submission" date="2016-02" db="EMBL/GenBank/DDBJ databases">
        <authorList>
            <person name="Wen L."/>
            <person name="He K."/>
            <person name="Yang H."/>
        </authorList>
    </citation>
    <scope>NUCLEOTIDE SEQUENCE [LARGE SCALE GENOMIC DNA]</scope>
    <source>
        <strain evidence="2">Trichococcus palustris</strain>
    </source>
</reference>
<dbReference type="AlphaFoldDB" id="A0A143Y4X2"/>
<evidence type="ECO:0000313" key="3">
    <source>
        <dbReference type="Proteomes" id="UP000242754"/>
    </source>
</evidence>
<dbReference type="NCBIfam" id="NF005085">
    <property type="entry name" value="PRK06520.1"/>
    <property type="match status" value="1"/>
</dbReference>
<feature type="domain" description="Cobalamin-independent methionine synthase MetE C-terminal/archaeal" evidence="1">
    <location>
        <begin position="16"/>
        <end position="360"/>
    </location>
</feature>
<accession>A0A143Y4X2</accession>
<dbReference type="EMBL" id="FJNE01000001">
    <property type="protein sequence ID" value="CZQ79828.1"/>
    <property type="molecule type" value="Genomic_DNA"/>
</dbReference>
<sequence>MTTAEKTTTLPFRADHVGSFLRTEPLKDARTKFAAGELDAAALNQVETEEITKLVQAQKENGLKGFTDGEFRRSWWHIDFIENLNGFEGYEPEVGYDFGGVEVRKYGFRNVGKISFNPNHPFLAAFKSLHDIVGDQGVAKFTIPSPNEVFYPGYRNEEIYPSVEAYQADIQKAYIDAVQAFYDLGCRYLQLDDVHWGFLCNFASDTEEYAAEKRIAAENVQAIIEAKPKDLVLTTHVCRGNYKSHHSLEGAYDPIAEELFGQTDFDGYFLEYDTDRSGGFEPLQYFKGKGRIVLGLVTSKTAELEDKDEIKARIKEASKYVPLEQLSLSTQCGFASTEEGNLLTEEEQWAKVRLVVEIAKEVWPEENN</sequence>
<dbReference type="GO" id="GO:0009086">
    <property type="term" value="P:methionine biosynthetic process"/>
    <property type="evidence" value="ECO:0007669"/>
    <property type="project" value="InterPro"/>
</dbReference>
<gene>
    <name evidence="2" type="ORF">Tpal_5</name>
</gene>
<dbReference type="InterPro" id="IPR038071">
    <property type="entry name" value="UROD/MetE-like_sf"/>
</dbReference>
<dbReference type="PANTHER" id="PTHR43844">
    <property type="entry name" value="METHIONINE SYNTHASE"/>
    <property type="match status" value="1"/>
</dbReference>
<dbReference type="GO" id="GO:0003871">
    <property type="term" value="F:5-methyltetrahydropteroyltriglutamate-homocysteine S-methyltransferase activity"/>
    <property type="evidence" value="ECO:0007669"/>
    <property type="project" value="InterPro"/>
</dbReference>
<dbReference type="InterPro" id="IPR002629">
    <property type="entry name" value="Met_Synth_C/arc"/>
</dbReference>
<dbReference type="CDD" id="cd03311">
    <property type="entry name" value="CIMS_C_terminal_like"/>
    <property type="match status" value="1"/>
</dbReference>
<evidence type="ECO:0000313" key="2">
    <source>
        <dbReference type="EMBL" id="CZQ79828.1"/>
    </source>
</evidence>
<dbReference type="GO" id="GO:0008270">
    <property type="term" value="F:zinc ion binding"/>
    <property type="evidence" value="ECO:0007669"/>
    <property type="project" value="InterPro"/>
</dbReference>
<dbReference type="OrthoDB" id="6430685at2"/>
<dbReference type="PANTHER" id="PTHR43844:SF1">
    <property type="entry name" value="METHIONINE SYNTHASE"/>
    <property type="match status" value="1"/>
</dbReference>
<dbReference type="RefSeq" id="WP_087029584.1">
    <property type="nucleotide sequence ID" value="NZ_FJNE01000001.1"/>
</dbReference>
<evidence type="ECO:0000259" key="1">
    <source>
        <dbReference type="Pfam" id="PF01717"/>
    </source>
</evidence>
<name>A0A143Y4X2_9LACT</name>
<organism evidence="2 3">
    <name type="scientific">Trichococcus palustris</name>
    <dbReference type="NCBI Taxonomy" id="140314"/>
    <lineage>
        <taxon>Bacteria</taxon>
        <taxon>Bacillati</taxon>
        <taxon>Bacillota</taxon>
        <taxon>Bacilli</taxon>
        <taxon>Lactobacillales</taxon>
        <taxon>Carnobacteriaceae</taxon>
        <taxon>Trichococcus</taxon>
    </lineage>
</organism>
<dbReference type="Gene3D" id="3.20.20.210">
    <property type="match status" value="1"/>
</dbReference>
<dbReference type="Proteomes" id="UP000242754">
    <property type="component" value="Unassembled WGS sequence"/>
</dbReference>
<keyword evidence="3" id="KW-1185">Reference proteome</keyword>
<dbReference type="Pfam" id="PF01717">
    <property type="entry name" value="Meth_synt_2"/>
    <property type="match status" value="1"/>
</dbReference>
<proteinExistence type="predicted"/>
<dbReference type="SUPFAM" id="SSF51726">
    <property type="entry name" value="UROD/MetE-like"/>
    <property type="match status" value="1"/>
</dbReference>
<protein>
    <recommendedName>
        <fullName evidence="1">Cobalamin-independent methionine synthase MetE C-terminal/archaeal domain-containing protein</fullName>
    </recommendedName>
</protein>
<dbReference type="STRING" id="140314.SAMN04488076_11849"/>